<dbReference type="STRING" id="39488.ERS852450_03182"/>
<dbReference type="SUPFAM" id="SSF46565">
    <property type="entry name" value="Chaperone J-domain"/>
    <property type="match status" value="1"/>
</dbReference>
<dbReference type="PANTHER" id="PTHR44943:SF8">
    <property type="entry name" value="TPR REPEAT-CONTAINING PROTEIN MJ0263"/>
    <property type="match status" value="1"/>
</dbReference>
<evidence type="ECO:0000256" key="1">
    <source>
        <dbReference type="ARBA" id="ARBA00022705"/>
    </source>
</evidence>
<sequence length="642" mass="76611">MNDFFNTLGIEATKEEKEIKKAYREKLHTVNPEDDPNGFKILREAYEEALKYARQKEDEKKKRLSPVEDFIFRCEQLYNDFYRRIDEQEWESLFSEDICISLESGEEVRQRFLVFLMEHFRLPAAVWKKIDRTFSITGNRKELLELFPEPYVDFLLQVVRYNGALNYELFEGEVSQDIDDYIEHYHKLRQYADLGMQKEAWQEYELMEEKYTIYHPYTKLEKARLLYSEKEEVRQEEGGTIFRQLAEKYPQEERIVCCYGRYCQEKNQWDGMIELYDKVLEAHPQSFLARTGRMEAVLQEGRYREAREAILDLLEESPVDERLVADLNKANVYVIAELEPDYKENHLNQDSLMELAWCYYQNSRFEDGIALLDRFVPDESHTLDYHNLKGRIYLTVNEDEKALEHLVLWLHAIQKLRPDGTKKTTRQMARLGYAYYTIASAKADMILDGKEGSLSEVMNDIERAVAAEKDVSQKVSYYHTAADIWRRKKEYAKMFDICDKMLAIDPQYYPAYLLRQEACLYLGRYQEVVNDYQRATTLYPYHAKPYCTLIRMYLIFGELDSVKDILDVAEKREVNSDELELLRARYIAIRAKNREDLEKAYAILERLEKKGWSLQSEMDEEEWTEISYRKTQILKMLQEEIQ</sequence>
<feature type="domain" description="J" evidence="4">
    <location>
        <begin position="3"/>
        <end position="82"/>
    </location>
</feature>
<keyword evidence="6" id="KW-1185">Reference proteome</keyword>
<dbReference type="SMART" id="SM00028">
    <property type="entry name" value="TPR"/>
    <property type="match status" value="3"/>
</dbReference>
<name>A0A285PS88_9FIRM</name>
<accession>A0A285PS88</accession>
<evidence type="ECO:0000259" key="4">
    <source>
        <dbReference type="PROSITE" id="PS50076"/>
    </source>
</evidence>
<organism evidence="5 6">
    <name type="scientific">Anaerobutyricum hallii</name>
    <dbReference type="NCBI Taxonomy" id="39488"/>
    <lineage>
        <taxon>Bacteria</taxon>
        <taxon>Bacillati</taxon>
        <taxon>Bacillota</taxon>
        <taxon>Clostridia</taxon>
        <taxon>Lachnospirales</taxon>
        <taxon>Lachnospiraceae</taxon>
        <taxon>Anaerobutyricum</taxon>
    </lineage>
</organism>
<reference evidence="6" key="1">
    <citation type="submission" date="2017-09" db="EMBL/GenBank/DDBJ databases">
        <authorList>
            <person name="Shetty A S."/>
        </authorList>
    </citation>
    <scope>NUCLEOTIDE SEQUENCE [LARGE SCALE GENOMIC DNA]</scope>
</reference>
<dbReference type="Gene3D" id="1.25.40.10">
    <property type="entry name" value="Tetratricopeptide repeat domain"/>
    <property type="match status" value="2"/>
</dbReference>
<dbReference type="GO" id="GO:0006260">
    <property type="term" value="P:DNA replication"/>
    <property type="evidence" value="ECO:0007669"/>
    <property type="project" value="UniProtKB-KW"/>
</dbReference>
<dbReference type="InterPro" id="IPR051685">
    <property type="entry name" value="Ycf3/AcsC/BcsC/TPR_MFPF"/>
</dbReference>
<dbReference type="PANTHER" id="PTHR44943">
    <property type="entry name" value="CELLULOSE SYNTHASE OPERON PROTEIN C"/>
    <property type="match status" value="1"/>
</dbReference>
<keyword evidence="2" id="KW-0677">Repeat</keyword>
<dbReference type="Proteomes" id="UP000217549">
    <property type="component" value="Chromosome I"/>
</dbReference>
<evidence type="ECO:0000256" key="3">
    <source>
        <dbReference type="ARBA" id="ARBA00022803"/>
    </source>
</evidence>
<dbReference type="InterPro" id="IPR011990">
    <property type="entry name" value="TPR-like_helical_dom_sf"/>
</dbReference>
<dbReference type="EMBL" id="LT907978">
    <property type="protein sequence ID" value="SOB72488.1"/>
    <property type="molecule type" value="Genomic_DNA"/>
</dbReference>
<dbReference type="InterPro" id="IPR019734">
    <property type="entry name" value="TPR_rpt"/>
</dbReference>
<dbReference type="RefSeq" id="WP_096240378.1">
    <property type="nucleotide sequence ID" value="NZ_LT907978.1"/>
</dbReference>
<dbReference type="AlphaFoldDB" id="A0A285PS88"/>
<keyword evidence="1" id="KW-0235">DNA replication</keyword>
<evidence type="ECO:0000313" key="5">
    <source>
        <dbReference type="EMBL" id="SOB72488.1"/>
    </source>
</evidence>
<proteinExistence type="predicted"/>
<keyword evidence="3" id="KW-0802">TPR repeat</keyword>
<evidence type="ECO:0000313" key="6">
    <source>
        <dbReference type="Proteomes" id="UP000217549"/>
    </source>
</evidence>
<protein>
    <submittedName>
        <fullName evidence="5">DnaJ domain</fullName>
    </submittedName>
</protein>
<dbReference type="SUPFAM" id="SSF48452">
    <property type="entry name" value="TPR-like"/>
    <property type="match status" value="1"/>
</dbReference>
<dbReference type="InterPro" id="IPR036869">
    <property type="entry name" value="J_dom_sf"/>
</dbReference>
<dbReference type="KEGG" id="ehl:EHLA_1780"/>
<evidence type="ECO:0000256" key="2">
    <source>
        <dbReference type="ARBA" id="ARBA00022737"/>
    </source>
</evidence>
<gene>
    <name evidence="5" type="ORF">EHLA_1780</name>
</gene>
<dbReference type="PROSITE" id="PS50076">
    <property type="entry name" value="DNAJ_2"/>
    <property type="match status" value="1"/>
</dbReference>
<dbReference type="InterPro" id="IPR001623">
    <property type="entry name" value="DnaJ_domain"/>
</dbReference>